<dbReference type="RefSeq" id="WP_095043397.1">
    <property type="nucleotide sequence ID" value="NZ_LN890655.1"/>
</dbReference>
<dbReference type="EMBL" id="LN890655">
    <property type="protein sequence ID" value="CUS03991.2"/>
    <property type="molecule type" value="Genomic_DNA"/>
</dbReference>
<proteinExistence type="predicted"/>
<accession>A0A160T1R6</accession>
<dbReference type="SUPFAM" id="SSF48452">
    <property type="entry name" value="TPR-like"/>
    <property type="match status" value="2"/>
</dbReference>
<keyword evidence="1" id="KW-0802">TPR repeat</keyword>
<dbReference type="OrthoDB" id="2082605at2"/>
<keyword evidence="2" id="KW-0472">Membrane</keyword>
<dbReference type="Proteomes" id="UP000215027">
    <property type="component" value="Chromosome I"/>
</dbReference>
<dbReference type="Pfam" id="PF13432">
    <property type="entry name" value="TPR_16"/>
    <property type="match status" value="2"/>
</dbReference>
<gene>
    <name evidence="3" type="ORF">CFX0092_A2113</name>
</gene>
<evidence type="ECO:0000256" key="2">
    <source>
        <dbReference type="SAM" id="Phobius"/>
    </source>
</evidence>
<reference evidence="3" key="1">
    <citation type="submission" date="2016-01" db="EMBL/GenBank/DDBJ databases">
        <authorList>
            <person name="Mcilroy J.S."/>
            <person name="Karst M S."/>
            <person name="Albertsen M."/>
        </authorList>
    </citation>
    <scope>NUCLEOTIDE SEQUENCE</scope>
    <source>
        <strain evidence="3">Cfx-K</strain>
    </source>
</reference>
<dbReference type="KEGG" id="pbf:CFX0092_A2113"/>
<evidence type="ECO:0000313" key="3">
    <source>
        <dbReference type="EMBL" id="CUS03991.2"/>
    </source>
</evidence>
<evidence type="ECO:0000313" key="4">
    <source>
        <dbReference type="Proteomes" id="UP000215027"/>
    </source>
</evidence>
<dbReference type="Gene3D" id="1.25.40.10">
    <property type="entry name" value="Tetratricopeptide repeat domain"/>
    <property type="match status" value="2"/>
</dbReference>
<dbReference type="InterPro" id="IPR019734">
    <property type="entry name" value="TPR_rpt"/>
</dbReference>
<dbReference type="AlphaFoldDB" id="A0A160T1R6"/>
<keyword evidence="4" id="KW-1185">Reference proteome</keyword>
<evidence type="ECO:0000256" key="1">
    <source>
        <dbReference type="PROSITE-ProRule" id="PRU00339"/>
    </source>
</evidence>
<keyword evidence="2" id="KW-1133">Transmembrane helix</keyword>
<feature type="transmembrane region" description="Helical" evidence="2">
    <location>
        <begin position="273"/>
        <end position="294"/>
    </location>
</feature>
<name>A0A160T1R6_9CHLR</name>
<dbReference type="InterPro" id="IPR011990">
    <property type="entry name" value="TPR-like_helical_dom_sf"/>
</dbReference>
<feature type="repeat" description="TPR" evidence="1">
    <location>
        <begin position="42"/>
        <end position="75"/>
    </location>
</feature>
<protein>
    <submittedName>
        <fullName evidence="3">Uncharacterized protein</fullName>
    </submittedName>
</protein>
<dbReference type="SMART" id="SM00028">
    <property type="entry name" value="TPR"/>
    <property type="match status" value="4"/>
</dbReference>
<keyword evidence="2" id="KW-0812">Transmembrane</keyword>
<organism evidence="3 4">
    <name type="scientific">Candidatus Promineifilum breve</name>
    <dbReference type="NCBI Taxonomy" id="1806508"/>
    <lineage>
        <taxon>Bacteria</taxon>
        <taxon>Bacillati</taxon>
        <taxon>Chloroflexota</taxon>
        <taxon>Ardenticatenia</taxon>
        <taxon>Candidatus Promineifilales</taxon>
        <taxon>Candidatus Promineifilaceae</taxon>
        <taxon>Candidatus Promineifilum</taxon>
    </lineage>
</organism>
<dbReference type="PROSITE" id="PS50005">
    <property type="entry name" value="TPR"/>
    <property type="match status" value="1"/>
</dbReference>
<sequence>MTDTTHRYVLALEIGEEAIRQGKWQQALTCFQTALTGLPREPRVYNGLGDTHLSLADRGRALACYKEAARLAGDNAEYVVKVADIQESLGLSADSAASRLIAGDIHWSHGQFDQAEAEWTRVLTLLSESVAARERLAVACRRRGDLTAATRHNLALADTLRREGRCLMALHICYTLLSELPDNHIVWSAADKAWRCVAVRDRRDHQLDGRVEPGDLLNAVADFAQWQLAAEIRQSTLRATNAANPEAYIHLRQAILNEGYGRAGMAMAAYEKAIAAGLNAPAVFFALGMLYRLVGRRADSRAALLLASRHPLYRRAVALLD</sequence>